<dbReference type="InterPro" id="IPR009057">
    <property type="entry name" value="Homeodomain-like_sf"/>
</dbReference>
<evidence type="ECO:0000256" key="9">
    <source>
        <dbReference type="PROSITE-ProRule" id="PRU00169"/>
    </source>
</evidence>
<evidence type="ECO:0000256" key="5">
    <source>
        <dbReference type="ARBA" id="ARBA00023015"/>
    </source>
</evidence>
<dbReference type="GO" id="GO:0043565">
    <property type="term" value="F:sequence-specific DNA binding"/>
    <property type="evidence" value="ECO:0007669"/>
    <property type="project" value="InterPro"/>
</dbReference>
<evidence type="ECO:0000256" key="7">
    <source>
        <dbReference type="ARBA" id="ARBA00023159"/>
    </source>
</evidence>
<gene>
    <name evidence="13" type="ORF">CSC94_07035</name>
</gene>
<dbReference type="Pfam" id="PF25601">
    <property type="entry name" value="AAA_lid_14"/>
    <property type="match status" value="1"/>
</dbReference>
<dbReference type="InterPro" id="IPR002078">
    <property type="entry name" value="Sigma_54_int"/>
</dbReference>
<keyword evidence="1 9" id="KW-0597">Phosphoprotein</keyword>
<feature type="modified residue" description="4-aspartylphosphate" evidence="9">
    <location>
        <position position="54"/>
    </location>
</feature>
<dbReference type="SUPFAM" id="SSF52540">
    <property type="entry name" value="P-loop containing nucleoside triphosphate hydrolases"/>
    <property type="match status" value="1"/>
</dbReference>
<feature type="domain" description="Response regulatory" evidence="12">
    <location>
        <begin position="5"/>
        <end position="119"/>
    </location>
</feature>
<dbReference type="SMART" id="SM00448">
    <property type="entry name" value="REC"/>
    <property type="match status" value="1"/>
</dbReference>
<dbReference type="InterPro" id="IPR058031">
    <property type="entry name" value="AAA_lid_NorR"/>
</dbReference>
<dbReference type="PROSITE" id="PS00688">
    <property type="entry name" value="SIGMA54_INTERACT_3"/>
    <property type="match status" value="1"/>
</dbReference>
<keyword evidence="3" id="KW-0067">ATP-binding</keyword>
<dbReference type="PANTHER" id="PTHR32071:SF117">
    <property type="entry name" value="PTS-DEPENDENT DIHYDROXYACETONE KINASE OPERON REGULATORY PROTEIN-RELATED"/>
    <property type="match status" value="1"/>
</dbReference>
<dbReference type="Gene3D" id="1.10.8.60">
    <property type="match status" value="1"/>
</dbReference>
<organism evidence="13 14">
    <name type="scientific">Zhengella mangrovi</name>
    <dbReference type="NCBI Taxonomy" id="1982044"/>
    <lineage>
        <taxon>Bacteria</taxon>
        <taxon>Pseudomonadati</taxon>
        <taxon>Pseudomonadota</taxon>
        <taxon>Alphaproteobacteria</taxon>
        <taxon>Hyphomicrobiales</taxon>
        <taxon>Notoacmeibacteraceae</taxon>
        <taxon>Zhengella</taxon>
    </lineage>
</organism>
<evidence type="ECO:0000256" key="3">
    <source>
        <dbReference type="ARBA" id="ARBA00022840"/>
    </source>
</evidence>
<accession>A0A2G1QPI0</accession>
<keyword evidence="14" id="KW-1185">Reference proteome</keyword>
<keyword evidence="2" id="KW-0547">Nucleotide-binding</keyword>
<keyword evidence="7" id="KW-0010">Activator</keyword>
<dbReference type="SUPFAM" id="SSF52172">
    <property type="entry name" value="CheY-like"/>
    <property type="match status" value="1"/>
</dbReference>
<comment type="caution">
    <text evidence="13">The sequence shown here is derived from an EMBL/GenBank/DDBJ whole genome shotgun (WGS) entry which is preliminary data.</text>
</comment>
<dbReference type="Gene3D" id="3.40.50.300">
    <property type="entry name" value="P-loop containing nucleotide triphosphate hydrolases"/>
    <property type="match status" value="1"/>
</dbReference>
<dbReference type="PROSITE" id="PS50110">
    <property type="entry name" value="RESPONSE_REGULATORY"/>
    <property type="match status" value="1"/>
</dbReference>
<protein>
    <submittedName>
        <fullName evidence="13">Sigma-54-dependent Fis family transcriptional regulator</fullName>
    </submittedName>
</protein>
<dbReference type="Gene3D" id="3.40.50.2300">
    <property type="match status" value="1"/>
</dbReference>
<feature type="compositionally biased region" description="Basic and acidic residues" evidence="10">
    <location>
        <begin position="474"/>
        <end position="486"/>
    </location>
</feature>
<dbReference type="InterPro" id="IPR011006">
    <property type="entry name" value="CheY-like_superfamily"/>
</dbReference>
<dbReference type="OrthoDB" id="9761019at2"/>
<sequence length="503" mass="54045">MNEPAILVVEDSAALAETYRGFLRRTSSQCDLAGTGKEALSKCEARAYDCIVLDVNLPDMSGLDIMQSLRDRGNDTPVVIITANASIKTAVDVMRLGAFDFIVKPFNAERLTTTVCNAIDAAAPAPAPVPATPGDAGSQAEPSGFIGSSLAMQPVYRILHRAAPSNATVFVTGESGTGKEVCAEALHKLSKRASGPFVTINAAAIPKDLLESEMFGHIKGAFSGATADRLGACLTADGGTLFLDEICEMDLALQAKLLRFLQSRQVQRLGEDKVRVSDVRVVCATNRNPVEEVRAGRFREDLFYRLHVIPVELPPLRQRGEDVVEIARSFLRRFSQEDGKAFRDFSPDAAAILMAHGWPGNVRQLQNVIRSVVVLNDGDTVNADMLPLDMLGSSAEAPAATATAVPSLSEPLSGILAKARLMEPEKKAAGPIRPLEEVIRTAIETAIEACNGSIPRAAAALEVSPSTIYRRMETWKTDEEKDRAGIDRPSSPVRADGSPRQLQ</sequence>
<dbReference type="FunFam" id="3.40.50.300:FF:000006">
    <property type="entry name" value="DNA-binding transcriptional regulator NtrC"/>
    <property type="match status" value="1"/>
</dbReference>
<keyword evidence="8" id="KW-0804">Transcription</keyword>
<evidence type="ECO:0000313" key="14">
    <source>
        <dbReference type="Proteomes" id="UP000221168"/>
    </source>
</evidence>
<keyword evidence="6" id="KW-0238">DNA-binding</keyword>
<dbReference type="Proteomes" id="UP000221168">
    <property type="component" value="Unassembled WGS sequence"/>
</dbReference>
<dbReference type="EMBL" id="PDVP01000003">
    <property type="protein sequence ID" value="PHP67457.1"/>
    <property type="molecule type" value="Genomic_DNA"/>
</dbReference>
<dbReference type="GO" id="GO:0000160">
    <property type="term" value="P:phosphorelay signal transduction system"/>
    <property type="evidence" value="ECO:0007669"/>
    <property type="project" value="UniProtKB-KW"/>
</dbReference>
<dbReference type="AlphaFoldDB" id="A0A2G1QPI0"/>
<dbReference type="PANTHER" id="PTHR32071">
    <property type="entry name" value="TRANSCRIPTIONAL REGULATORY PROTEIN"/>
    <property type="match status" value="1"/>
</dbReference>
<evidence type="ECO:0000256" key="4">
    <source>
        <dbReference type="ARBA" id="ARBA00023012"/>
    </source>
</evidence>
<dbReference type="SUPFAM" id="SSF46689">
    <property type="entry name" value="Homeodomain-like"/>
    <property type="match status" value="1"/>
</dbReference>
<evidence type="ECO:0000256" key="10">
    <source>
        <dbReference type="SAM" id="MobiDB-lite"/>
    </source>
</evidence>
<dbReference type="GO" id="GO:0006355">
    <property type="term" value="P:regulation of DNA-templated transcription"/>
    <property type="evidence" value="ECO:0007669"/>
    <property type="project" value="InterPro"/>
</dbReference>
<evidence type="ECO:0000259" key="11">
    <source>
        <dbReference type="PROSITE" id="PS50045"/>
    </source>
</evidence>
<reference evidence="13 14" key="1">
    <citation type="submission" date="2017-10" db="EMBL/GenBank/DDBJ databases">
        <title>Sedimentibacterium mangrovi gen. nov., sp. nov., a novel member of family Phyllobacteriacea isolated from mangrove sediment.</title>
        <authorList>
            <person name="Liao H."/>
            <person name="Tian Y."/>
        </authorList>
    </citation>
    <scope>NUCLEOTIDE SEQUENCE [LARGE SCALE GENOMIC DNA]</scope>
    <source>
        <strain evidence="13 14">X9-2-2</strain>
    </source>
</reference>
<keyword evidence="5" id="KW-0805">Transcription regulation</keyword>
<dbReference type="InterPro" id="IPR027417">
    <property type="entry name" value="P-loop_NTPase"/>
</dbReference>
<dbReference type="RefSeq" id="WP_099305354.1">
    <property type="nucleotide sequence ID" value="NZ_PDVP01000003.1"/>
</dbReference>
<dbReference type="GO" id="GO:0005524">
    <property type="term" value="F:ATP binding"/>
    <property type="evidence" value="ECO:0007669"/>
    <property type="project" value="UniProtKB-KW"/>
</dbReference>
<dbReference type="InterPro" id="IPR003593">
    <property type="entry name" value="AAA+_ATPase"/>
</dbReference>
<dbReference type="CDD" id="cd00009">
    <property type="entry name" value="AAA"/>
    <property type="match status" value="1"/>
</dbReference>
<evidence type="ECO:0000256" key="8">
    <source>
        <dbReference type="ARBA" id="ARBA00023163"/>
    </source>
</evidence>
<evidence type="ECO:0000313" key="13">
    <source>
        <dbReference type="EMBL" id="PHP67457.1"/>
    </source>
</evidence>
<dbReference type="InterPro" id="IPR025944">
    <property type="entry name" value="Sigma_54_int_dom_CS"/>
</dbReference>
<evidence type="ECO:0000259" key="12">
    <source>
        <dbReference type="PROSITE" id="PS50110"/>
    </source>
</evidence>
<proteinExistence type="predicted"/>
<evidence type="ECO:0000256" key="6">
    <source>
        <dbReference type="ARBA" id="ARBA00023125"/>
    </source>
</evidence>
<dbReference type="Pfam" id="PF00158">
    <property type="entry name" value="Sigma54_activat"/>
    <property type="match status" value="1"/>
</dbReference>
<evidence type="ECO:0000256" key="2">
    <source>
        <dbReference type="ARBA" id="ARBA00022741"/>
    </source>
</evidence>
<dbReference type="FunFam" id="1.10.8.60:FF:000120">
    <property type="entry name" value="Sigma-54-dependent Fis family transcriptional regulator"/>
    <property type="match status" value="1"/>
</dbReference>
<dbReference type="Gene3D" id="1.10.10.60">
    <property type="entry name" value="Homeodomain-like"/>
    <property type="match status" value="1"/>
</dbReference>
<feature type="region of interest" description="Disordered" evidence="10">
    <location>
        <begin position="474"/>
        <end position="503"/>
    </location>
</feature>
<dbReference type="PROSITE" id="PS50045">
    <property type="entry name" value="SIGMA54_INTERACT_4"/>
    <property type="match status" value="1"/>
</dbReference>
<name>A0A2G1QPI0_9HYPH</name>
<evidence type="ECO:0000256" key="1">
    <source>
        <dbReference type="ARBA" id="ARBA00022553"/>
    </source>
</evidence>
<feature type="domain" description="Sigma-54 factor interaction" evidence="11">
    <location>
        <begin position="145"/>
        <end position="374"/>
    </location>
</feature>
<dbReference type="SMART" id="SM00382">
    <property type="entry name" value="AAA"/>
    <property type="match status" value="1"/>
</dbReference>
<keyword evidence="4" id="KW-0902">Two-component regulatory system</keyword>
<dbReference type="InterPro" id="IPR001789">
    <property type="entry name" value="Sig_transdc_resp-reg_receiver"/>
</dbReference>
<dbReference type="InterPro" id="IPR002197">
    <property type="entry name" value="HTH_Fis"/>
</dbReference>
<dbReference type="Pfam" id="PF02954">
    <property type="entry name" value="HTH_8"/>
    <property type="match status" value="1"/>
</dbReference>
<dbReference type="Pfam" id="PF00072">
    <property type="entry name" value="Response_reg"/>
    <property type="match status" value="1"/>
</dbReference>